<dbReference type="AlphaFoldDB" id="A0AAN0VFW6"/>
<dbReference type="RefSeq" id="WP_408874622.1">
    <property type="nucleotide sequence ID" value="NZ_CP003181.2"/>
</dbReference>
<reference evidence="3" key="1">
    <citation type="submission" date="2012-06" db="EMBL/GenBank/DDBJ databases">
        <title>Genome analysis of multiple Granulibacter bethesdensis isolates demonstrates substantial genome diversity.</title>
        <authorList>
            <person name="Greenberg D.E."/>
            <person name="Porcella S.F."/>
            <person name="Zarember K."/>
            <person name="Zelazny A.M."/>
            <person name="Bruno D."/>
            <person name="Martens C."/>
            <person name="Barbian K.D."/>
            <person name="Jaske E."/>
            <person name="Holland S.M."/>
        </authorList>
    </citation>
    <scope>NUCLEOTIDE SEQUENCE [LARGE SCALE GENOMIC DNA]</scope>
    <source>
        <strain evidence="3">CGDNIH3</strain>
    </source>
</reference>
<dbReference type="InterPro" id="IPR048770">
    <property type="entry name" value="SoFic-like_C"/>
</dbReference>
<gene>
    <name evidence="2" type="ORF">GbCGDNIH3_5081</name>
</gene>
<feature type="domain" description="Adenylyltransferase SoFic-like C-terminal" evidence="1">
    <location>
        <begin position="49"/>
        <end position="103"/>
    </location>
</feature>
<dbReference type="EMBL" id="CP003181">
    <property type="protein sequence ID" value="AHJ63209.1"/>
    <property type="molecule type" value="Genomic_DNA"/>
</dbReference>
<evidence type="ECO:0000313" key="3">
    <source>
        <dbReference type="Proteomes" id="UP000019438"/>
    </source>
</evidence>
<dbReference type="Pfam" id="PF21248">
    <property type="entry name" value="SoFic-like_C"/>
    <property type="match status" value="1"/>
</dbReference>
<evidence type="ECO:0000259" key="1">
    <source>
        <dbReference type="Pfam" id="PF21248"/>
    </source>
</evidence>
<protein>
    <submittedName>
        <fullName evidence="2">Fic family protein</fullName>
    </submittedName>
</protein>
<sequence length="123" mass="14025">MLSGVTYVAFRFPRVRGDSPFNREHVGADGHHEAADADRTVKDLLQDAAEHLFRHPYTKIESVQSDLGIARQTVGKYADQLSEKGLLSKHRSERSNYYINAPLVRLFLRSVGWCMLQDCRSTF</sequence>
<proteinExistence type="predicted"/>
<evidence type="ECO:0000313" key="2">
    <source>
        <dbReference type="EMBL" id="AHJ63209.1"/>
    </source>
</evidence>
<name>A0AAN0VFW6_9PROT</name>
<accession>A0AAN0VFW6</accession>
<organism evidence="2 3">
    <name type="scientific">Granulibacter bethesdensis</name>
    <dbReference type="NCBI Taxonomy" id="364410"/>
    <lineage>
        <taxon>Bacteria</taxon>
        <taxon>Pseudomonadati</taxon>
        <taxon>Pseudomonadota</taxon>
        <taxon>Alphaproteobacteria</taxon>
        <taxon>Acetobacterales</taxon>
        <taxon>Acetobacteraceae</taxon>
        <taxon>Granulibacter</taxon>
    </lineage>
</organism>
<dbReference type="Proteomes" id="UP000019438">
    <property type="component" value="Chromosome"/>
</dbReference>
<dbReference type="KEGG" id="gbc:GbCGDNIH3_5081"/>